<dbReference type="AlphaFoldDB" id="A0A9P0ZTE8"/>
<reference evidence="1" key="1">
    <citation type="submission" date="2022-07" db="EMBL/GenBank/DDBJ databases">
        <authorList>
            <person name="Macas J."/>
            <person name="Novak P."/>
            <person name="Neumann P."/>
        </authorList>
    </citation>
    <scope>NUCLEOTIDE SEQUENCE</scope>
</reference>
<protein>
    <submittedName>
        <fullName evidence="1">Uncharacterized protein</fullName>
    </submittedName>
</protein>
<accession>A0A9P0ZTE8</accession>
<evidence type="ECO:0000313" key="2">
    <source>
        <dbReference type="Proteomes" id="UP001152484"/>
    </source>
</evidence>
<keyword evidence="2" id="KW-1185">Reference proteome</keyword>
<name>A0A9P0ZTE8_CUSEU</name>
<dbReference type="EMBL" id="CAMAPE010000054">
    <property type="protein sequence ID" value="CAH9111007.1"/>
    <property type="molecule type" value="Genomic_DNA"/>
</dbReference>
<comment type="caution">
    <text evidence="1">The sequence shown here is derived from an EMBL/GenBank/DDBJ whole genome shotgun (WGS) entry which is preliminary data.</text>
</comment>
<sequence length="141" mass="14887">MATMAQVSSKAVEADLFNGGNFCLALEGCFDFSGGSSNFCPAPGGGGGGGGSSMATTVQISTISSSSRIGAPEDTELETTGFLCIMALLYRIIGDKCGFGIVLLWSSRYNSDVCCQLCNHHSNSYLFLVNNFRPREAEIEE</sequence>
<organism evidence="1 2">
    <name type="scientific">Cuscuta europaea</name>
    <name type="common">European dodder</name>
    <dbReference type="NCBI Taxonomy" id="41803"/>
    <lineage>
        <taxon>Eukaryota</taxon>
        <taxon>Viridiplantae</taxon>
        <taxon>Streptophyta</taxon>
        <taxon>Embryophyta</taxon>
        <taxon>Tracheophyta</taxon>
        <taxon>Spermatophyta</taxon>
        <taxon>Magnoliopsida</taxon>
        <taxon>eudicotyledons</taxon>
        <taxon>Gunneridae</taxon>
        <taxon>Pentapetalae</taxon>
        <taxon>asterids</taxon>
        <taxon>lamiids</taxon>
        <taxon>Solanales</taxon>
        <taxon>Convolvulaceae</taxon>
        <taxon>Cuscuteae</taxon>
        <taxon>Cuscuta</taxon>
        <taxon>Cuscuta subgen. Cuscuta</taxon>
    </lineage>
</organism>
<proteinExistence type="predicted"/>
<dbReference type="Proteomes" id="UP001152484">
    <property type="component" value="Unassembled WGS sequence"/>
</dbReference>
<gene>
    <name evidence="1" type="ORF">CEURO_LOCUS19046</name>
</gene>
<evidence type="ECO:0000313" key="1">
    <source>
        <dbReference type="EMBL" id="CAH9111007.1"/>
    </source>
</evidence>